<evidence type="ECO:0000259" key="7">
    <source>
        <dbReference type="Pfam" id="PF00441"/>
    </source>
</evidence>
<evidence type="ECO:0000259" key="9">
    <source>
        <dbReference type="Pfam" id="PF02771"/>
    </source>
</evidence>
<dbReference type="EMBL" id="OU015568">
    <property type="protein sequence ID" value="CAG5076511.1"/>
    <property type="molecule type" value="Genomic_DNA"/>
</dbReference>
<dbReference type="Pfam" id="PF02771">
    <property type="entry name" value="Acyl-CoA_dh_N"/>
    <property type="match status" value="1"/>
</dbReference>
<dbReference type="Gene3D" id="1.20.140.10">
    <property type="entry name" value="Butyryl-CoA Dehydrogenase, subunit A, domain 3"/>
    <property type="match status" value="1"/>
</dbReference>
<keyword evidence="11" id="KW-1185">Reference proteome</keyword>
<dbReference type="SUPFAM" id="SSF47203">
    <property type="entry name" value="Acyl-CoA dehydrogenase C-terminal domain-like"/>
    <property type="match status" value="1"/>
</dbReference>
<evidence type="ECO:0000313" key="10">
    <source>
        <dbReference type="EMBL" id="CAG5076511.1"/>
    </source>
</evidence>
<keyword evidence="5 6" id="KW-0560">Oxidoreductase</keyword>
<dbReference type="Gene3D" id="1.10.540.10">
    <property type="entry name" value="Acyl-CoA dehydrogenase/oxidase, N-terminal domain"/>
    <property type="match status" value="1"/>
</dbReference>
<comment type="similarity">
    <text evidence="2 6">Belongs to the acyl-CoA dehydrogenase family.</text>
</comment>
<dbReference type="InterPro" id="IPR046373">
    <property type="entry name" value="Acyl-CoA_Oxase/DH_mid-dom_sf"/>
</dbReference>
<feature type="domain" description="Acyl-CoA dehydrogenase/oxidase C-terminal" evidence="7">
    <location>
        <begin position="228"/>
        <end position="374"/>
    </location>
</feature>
<protein>
    <submittedName>
        <fullName evidence="10">Oidioi.mRNA.OKI2018_I69.PAR.g8478.t1.cds</fullName>
    </submittedName>
</protein>
<dbReference type="Gene3D" id="2.40.110.10">
    <property type="entry name" value="Butyryl-CoA Dehydrogenase, subunit A, domain 2"/>
    <property type="match status" value="1"/>
</dbReference>
<dbReference type="InterPro" id="IPR009075">
    <property type="entry name" value="AcylCo_DH/oxidase_C"/>
</dbReference>
<accession>A0ABN7RKK9</accession>
<reference evidence="10 11" key="1">
    <citation type="submission" date="2021-04" db="EMBL/GenBank/DDBJ databases">
        <authorList>
            <person name="Bliznina A."/>
        </authorList>
    </citation>
    <scope>NUCLEOTIDE SEQUENCE [LARGE SCALE GENOMIC DNA]</scope>
</reference>
<evidence type="ECO:0000256" key="6">
    <source>
        <dbReference type="RuleBase" id="RU362125"/>
    </source>
</evidence>
<evidence type="ECO:0000313" key="11">
    <source>
        <dbReference type="Proteomes" id="UP001158576"/>
    </source>
</evidence>
<evidence type="ECO:0000256" key="4">
    <source>
        <dbReference type="ARBA" id="ARBA00022827"/>
    </source>
</evidence>
<dbReference type="InterPro" id="IPR013786">
    <property type="entry name" value="AcylCoA_DH/ox_N"/>
</dbReference>
<dbReference type="SUPFAM" id="SSF56645">
    <property type="entry name" value="Acyl-CoA dehydrogenase NM domain-like"/>
    <property type="match status" value="1"/>
</dbReference>
<dbReference type="InterPro" id="IPR050741">
    <property type="entry name" value="Acyl-CoA_dehydrogenase"/>
</dbReference>
<evidence type="ECO:0000259" key="8">
    <source>
        <dbReference type="Pfam" id="PF02770"/>
    </source>
</evidence>
<dbReference type="InterPro" id="IPR006091">
    <property type="entry name" value="Acyl-CoA_Oxase/DH_mid-dom"/>
</dbReference>
<name>A0ABN7RKK9_OIKDI</name>
<dbReference type="InterPro" id="IPR009100">
    <property type="entry name" value="AcylCoA_DH/oxidase_NM_dom_sf"/>
</dbReference>
<comment type="cofactor">
    <cofactor evidence="1 6">
        <name>FAD</name>
        <dbReference type="ChEBI" id="CHEBI:57692"/>
    </cofactor>
</comment>
<sequence length="386" mass="42670">MLRSILGRSLRVSVPKRAESEAVGAWGEIYGPEHLQMQDSLRKIIEQDINPNVPEWEKAGQYPAHEVMKKLGSAGFLGTSHPEEYGGMGLDYSYTVAVSETLGEIKCGVLRPSIAGDKVACLGVSEVHAGSDVAQIKTTAKSDGDDYIINGQKMWITNGLQADWICLLANTSDGPVHKSKSLICVPMDLPGVVRAKKIEKIGMWSSDTAQLWFEDVRVPKKYIIGEEGSGFMYQMIQFQQERIFGMASAIAGIEACINDTIDYTRERQVFGKSVLDNQYIHFQLAELQTEVEMLRALLYRVTAMYCNGEDATKLASMGKLKTGRLIREVSDKCLQMWGGMGFTLENPVAQQYRDGRLVSIGGGADEIMLQIICKLMNILPKGTKLV</sequence>
<dbReference type="PANTHER" id="PTHR48083:SF6">
    <property type="entry name" value="ACYL-COA DEHYDROGENASE 6"/>
    <property type="match status" value="1"/>
</dbReference>
<dbReference type="Pfam" id="PF00441">
    <property type="entry name" value="Acyl-CoA_dh_1"/>
    <property type="match status" value="1"/>
</dbReference>
<feature type="domain" description="Acyl-CoA dehydrogenase/oxidase N-terminal" evidence="9">
    <location>
        <begin position="32"/>
        <end position="109"/>
    </location>
</feature>
<dbReference type="PANTHER" id="PTHR48083">
    <property type="entry name" value="MEDIUM-CHAIN SPECIFIC ACYL-COA DEHYDROGENASE, MITOCHONDRIAL-RELATED"/>
    <property type="match status" value="1"/>
</dbReference>
<dbReference type="InterPro" id="IPR037069">
    <property type="entry name" value="AcylCoA_DH/ox_N_sf"/>
</dbReference>
<keyword evidence="3 6" id="KW-0285">Flavoprotein</keyword>
<proteinExistence type="inferred from homology"/>
<evidence type="ECO:0000256" key="3">
    <source>
        <dbReference type="ARBA" id="ARBA00022630"/>
    </source>
</evidence>
<dbReference type="InterPro" id="IPR036250">
    <property type="entry name" value="AcylCo_DH-like_C"/>
</dbReference>
<keyword evidence="4 6" id="KW-0274">FAD</keyword>
<evidence type="ECO:0000256" key="2">
    <source>
        <dbReference type="ARBA" id="ARBA00009347"/>
    </source>
</evidence>
<organism evidence="10 11">
    <name type="scientific">Oikopleura dioica</name>
    <name type="common">Tunicate</name>
    <dbReference type="NCBI Taxonomy" id="34765"/>
    <lineage>
        <taxon>Eukaryota</taxon>
        <taxon>Metazoa</taxon>
        <taxon>Chordata</taxon>
        <taxon>Tunicata</taxon>
        <taxon>Appendicularia</taxon>
        <taxon>Copelata</taxon>
        <taxon>Oikopleuridae</taxon>
        <taxon>Oikopleura</taxon>
    </lineage>
</organism>
<gene>
    <name evidence="10" type="ORF">OKIOD_LOCUS36</name>
</gene>
<dbReference type="Pfam" id="PF02770">
    <property type="entry name" value="Acyl-CoA_dh_M"/>
    <property type="match status" value="1"/>
</dbReference>
<evidence type="ECO:0000256" key="5">
    <source>
        <dbReference type="ARBA" id="ARBA00023002"/>
    </source>
</evidence>
<feature type="domain" description="Acyl-CoA oxidase/dehydrogenase middle" evidence="8">
    <location>
        <begin position="121"/>
        <end position="216"/>
    </location>
</feature>
<evidence type="ECO:0000256" key="1">
    <source>
        <dbReference type="ARBA" id="ARBA00001974"/>
    </source>
</evidence>
<dbReference type="Proteomes" id="UP001158576">
    <property type="component" value="Chromosome PAR"/>
</dbReference>